<sequence>METYLDLMLLRFGLLAAGIVALALVLFAVALGLRRRGRLEDARRLAEPAVRAAGRALARRVNGRKGGRW</sequence>
<gene>
    <name evidence="2" type="ORF">GCM10009801_37250</name>
</gene>
<keyword evidence="1" id="KW-1133">Transmembrane helix</keyword>
<feature type="transmembrane region" description="Helical" evidence="1">
    <location>
        <begin position="12"/>
        <end position="33"/>
    </location>
</feature>
<proteinExistence type="predicted"/>
<keyword evidence="3" id="KW-1185">Reference proteome</keyword>
<protein>
    <submittedName>
        <fullName evidence="2">Uncharacterized protein</fullName>
    </submittedName>
</protein>
<keyword evidence="1" id="KW-0472">Membrane</keyword>
<evidence type="ECO:0000313" key="3">
    <source>
        <dbReference type="Proteomes" id="UP001500016"/>
    </source>
</evidence>
<name>A0ABP5HMZ8_9ACTN</name>
<evidence type="ECO:0000313" key="2">
    <source>
        <dbReference type="EMBL" id="GAA2079580.1"/>
    </source>
</evidence>
<evidence type="ECO:0000256" key="1">
    <source>
        <dbReference type="SAM" id="Phobius"/>
    </source>
</evidence>
<reference evidence="3" key="1">
    <citation type="journal article" date="2019" name="Int. J. Syst. Evol. Microbiol.">
        <title>The Global Catalogue of Microorganisms (GCM) 10K type strain sequencing project: providing services to taxonomists for standard genome sequencing and annotation.</title>
        <authorList>
            <consortium name="The Broad Institute Genomics Platform"/>
            <consortium name="The Broad Institute Genome Sequencing Center for Infectious Disease"/>
            <person name="Wu L."/>
            <person name="Ma J."/>
        </authorList>
    </citation>
    <scope>NUCLEOTIDE SEQUENCE [LARGE SCALE GENOMIC DNA]</scope>
    <source>
        <strain evidence="3">JCM 15478</strain>
    </source>
</reference>
<comment type="caution">
    <text evidence="2">The sequence shown here is derived from an EMBL/GenBank/DDBJ whole genome shotgun (WGS) entry which is preliminary data.</text>
</comment>
<accession>A0ABP5HMZ8</accession>
<dbReference type="EMBL" id="BAAAPE010000009">
    <property type="protein sequence ID" value="GAA2079580.1"/>
    <property type="molecule type" value="Genomic_DNA"/>
</dbReference>
<organism evidence="2 3">
    <name type="scientific">Streptomyces albiaxialis</name>
    <dbReference type="NCBI Taxonomy" id="329523"/>
    <lineage>
        <taxon>Bacteria</taxon>
        <taxon>Bacillati</taxon>
        <taxon>Actinomycetota</taxon>
        <taxon>Actinomycetes</taxon>
        <taxon>Kitasatosporales</taxon>
        <taxon>Streptomycetaceae</taxon>
        <taxon>Streptomyces</taxon>
    </lineage>
</organism>
<keyword evidence="1" id="KW-0812">Transmembrane</keyword>
<dbReference type="Proteomes" id="UP001500016">
    <property type="component" value="Unassembled WGS sequence"/>
</dbReference>